<evidence type="ECO:0000313" key="2">
    <source>
        <dbReference type="EMBL" id="TFK52506.1"/>
    </source>
</evidence>
<evidence type="ECO:0000313" key="3">
    <source>
        <dbReference type="Proteomes" id="UP000305948"/>
    </source>
</evidence>
<sequence>MDWKVHRRQQTRAQLQLCCQKSFMPELWVQERRYRSMPSGPTDQPDFAGLGQSHERKGSVGEIAKQKYISQSISTRVLCIVHYIMETNLDSGPYDLAAEVSARPPAATAHQSVLANLVVAGLLRGDRLSTVQKDA</sequence>
<dbReference type="Proteomes" id="UP000305948">
    <property type="component" value="Unassembled WGS sequence"/>
</dbReference>
<protein>
    <submittedName>
        <fullName evidence="2">Uncharacterized protein</fullName>
    </submittedName>
</protein>
<name>A0A5C3N7P3_9AGAM</name>
<dbReference type="AlphaFoldDB" id="A0A5C3N7P3"/>
<feature type="region of interest" description="Disordered" evidence="1">
    <location>
        <begin position="35"/>
        <end position="55"/>
    </location>
</feature>
<keyword evidence="3" id="KW-1185">Reference proteome</keyword>
<reference evidence="2 3" key="1">
    <citation type="journal article" date="2019" name="Nat. Ecol. Evol.">
        <title>Megaphylogeny resolves global patterns of mushroom evolution.</title>
        <authorList>
            <person name="Varga T."/>
            <person name="Krizsan K."/>
            <person name="Foldi C."/>
            <person name="Dima B."/>
            <person name="Sanchez-Garcia M."/>
            <person name="Sanchez-Ramirez S."/>
            <person name="Szollosi G.J."/>
            <person name="Szarkandi J.G."/>
            <person name="Papp V."/>
            <person name="Albert L."/>
            <person name="Andreopoulos W."/>
            <person name="Angelini C."/>
            <person name="Antonin V."/>
            <person name="Barry K.W."/>
            <person name="Bougher N.L."/>
            <person name="Buchanan P."/>
            <person name="Buyck B."/>
            <person name="Bense V."/>
            <person name="Catcheside P."/>
            <person name="Chovatia M."/>
            <person name="Cooper J."/>
            <person name="Damon W."/>
            <person name="Desjardin D."/>
            <person name="Finy P."/>
            <person name="Geml J."/>
            <person name="Haridas S."/>
            <person name="Hughes K."/>
            <person name="Justo A."/>
            <person name="Karasinski D."/>
            <person name="Kautmanova I."/>
            <person name="Kiss B."/>
            <person name="Kocsube S."/>
            <person name="Kotiranta H."/>
            <person name="LaButti K.M."/>
            <person name="Lechner B.E."/>
            <person name="Liimatainen K."/>
            <person name="Lipzen A."/>
            <person name="Lukacs Z."/>
            <person name="Mihaltcheva S."/>
            <person name="Morgado L.N."/>
            <person name="Niskanen T."/>
            <person name="Noordeloos M.E."/>
            <person name="Ohm R.A."/>
            <person name="Ortiz-Santana B."/>
            <person name="Ovrebo C."/>
            <person name="Racz N."/>
            <person name="Riley R."/>
            <person name="Savchenko A."/>
            <person name="Shiryaev A."/>
            <person name="Soop K."/>
            <person name="Spirin V."/>
            <person name="Szebenyi C."/>
            <person name="Tomsovsky M."/>
            <person name="Tulloss R.E."/>
            <person name="Uehling J."/>
            <person name="Grigoriev I.V."/>
            <person name="Vagvolgyi C."/>
            <person name="Papp T."/>
            <person name="Martin F.M."/>
            <person name="Miettinen O."/>
            <person name="Hibbett D.S."/>
            <person name="Nagy L.G."/>
        </authorList>
    </citation>
    <scope>NUCLEOTIDE SEQUENCE [LARGE SCALE GENOMIC DNA]</scope>
    <source>
        <strain evidence="2 3">OMC1185</strain>
    </source>
</reference>
<accession>A0A5C3N7P3</accession>
<proteinExistence type="predicted"/>
<dbReference type="EMBL" id="ML213509">
    <property type="protein sequence ID" value="TFK52506.1"/>
    <property type="molecule type" value="Genomic_DNA"/>
</dbReference>
<evidence type="ECO:0000256" key="1">
    <source>
        <dbReference type="SAM" id="MobiDB-lite"/>
    </source>
</evidence>
<organism evidence="2 3">
    <name type="scientific">Heliocybe sulcata</name>
    <dbReference type="NCBI Taxonomy" id="5364"/>
    <lineage>
        <taxon>Eukaryota</taxon>
        <taxon>Fungi</taxon>
        <taxon>Dikarya</taxon>
        <taxon>Basidiomycota</taxon>
        <taxon>Agaricomycotina</taxon>
        <taxon>Agaricomycetes</taxon>
        <taxon>Gloeophyllales</taxon>
        <taxon>Gloeophyllaceae</taxon>
        <taxon>Heliocybe</taxon>
    </lineage>
</organism>
<gene>
    <name evidence="2" type="ORF">OE88DRAFT_1410219</name>
</gene>